<reference evidence="1 2" key="1">
    <citation type="submission" date="2011-02" db="EMBL/GenBank/DDBJ databases">
        <title>The Genome Sequence of Sphaeroforma arctica JP610.</title>
        <authorList>
            <consortium name="The Broad Institute Genome Sequencing Platform"/>
            <person name="Russ C."/>
            <person name="Cuomo C."/>
            <person name="Young S.K."/>
            <person name="Zeng Q."/>
            <person name="Gargeya S."/>
            <person name="Alvarado L."/>
            <person name="Berlin A."/>
            <person name="Chapman S.B."/>
            <person name="Chen Z."/>
            <person name="Freedman E."/>
            <person name="Gellesch M."/>
            <person name="Goldberg J."/>
            <person name="Griggs A."/>
            <person name="Gujja S."/>
            <person name="Heilman E."/>
            <person name="Heiman D."/>
            <person name="Howarth C."/>
            <person name="Mehta T."/>
            <person name="Neiman D."/>
            <person name="Pearson M."/>
            <person name="Roberts A."/>
            <person name="Saif S."/>
            <person name="Shea T."/>
            <person name="Shenoy N."/>
            <person name="Sisk P."/>
            <person name="Stolte C."/>
            <person name="Sykes S."/>
            <person name="White J."/>
            <person name="Yandava C."/>
            <person name="Burger G."/>
            <person name="Gray M.W."/>
            <person name="Holland P.W.H."/>
            <person name="King N."/>
            <person name="Lang F.B.F."/>
            <person name="Roger A.J."/>
            <person name="Ruiz-Trillo I."/>
            <person name="Haas B."/>
            <person name="Nusbaum C."/>
            <person name="Birren B."/>
        </authorList>
    </citation>
    <scope>NUCLEOTIDE SEQUENCE [LARGE SCALE GENOMIC DNA]</scope>
    <source>
        <strain evidence="1 2">JP610</strain>
    </source>
</reference>
<keyword evidence="2" id="KW-1185">Reference proteome</keyword>
<name>A0A0L0F5W5_9EUKA</name>
<organism evidence="1 2">
    <name type="scientific">Sphaeroforma arctica JP610</name>
    <dbReference type="NCBI Taxonomy" id="667725"/>
    <lineage>
        <taxon>Eukaryota</taxon>
        <taxon>Ichthyosporea</taxon>
        <taxon>Ichthyophonida</taxon>
        <taxon>Sphaeroforma</taxon>
    </lineage>
</organism>
<dbReference type="RefSeq" id="XP_014146014.1">
    <property type="nucleotide sequence ID" value="XM_014290539.1"/>
</dbReference>
<evidence type="ECO:0000313" key="2">
    <source>
        <dbReference type="Proteomes" id="UP000054560"/>
    </source>
</evidence>
<sequence length="124" mass="14201">MFSVYLLGFFRQSWRDQIPTRNQFRKYISEHVCSCFKSSRAHSSTASSSDNIHLMQDEDRDIDAEDELLTASPDTESSVNFNSIACATDEIKGETSLVPMTFMEVGYQLYSLRAHSSHTQYAHF</sequence>
<proteinExistence type="predicted"/>
<dbReference type="Proteomes" id="UP000054560">
    <property type="component" value="Unassembled WGS sequence"/>
</dbReference>
<dbReference type="AlphaFoldDB" id="A0A0L0F5W5"/>
<dbReference type="GeneID" id="25915843"/>
<accession>A0A0L0F5W5</accession>
<evidence type="ECO:0000313" key="1">
    <source>
        <dbReference type="EMBL" id="KNC72112.1"/>
    </source>
</evidence>
<protein>
    <submittedName>
        <fullName evidence="1">Uncharacterized protein</fullName>
    </submittedName>
</protein>
<gene>
    <name evidence="1" type="ORF">SARC_15339</name>
</gene>
<dbReference type="EMBL" id="KQ247559">
    <property type="protein sequence ID" value="KNC72112.1"/>
    <property type="molecule type" value="Genomic_DNA"/>
</dbReference>